<accession>A0A9N9CQW9</accession>
<feature type="non-terminal residue" evidence="1">
    <location>
        <position position="1"/>
    </location>
</feature>
<sequence length="102" mass="11781">MNLELYSVLAKVDGMGFPLAYMLLTTATTVSDRIRKKIITQFFDKLHHMGVNLTFVNSEFAFIDPNFYPEIANEINELNQSQTRKTIFTFCPSEHHSHIINL</sequence>
<organism evidence="1 2">
    <name type="scientific">Racocetra fulgida</name>
    <dbReference type="NCBI Taxonomy" id="60492"/>
    <lineage>
        <taxon>Eukaryota</taxon>
        <taxon>Fungi</taxon>
        <taxon>Fungi incertae sedis</taxon>
        <taxon>Mucoromycota</taxon>
        <taxon>Glomeromycotina</taxon>
        <taxon>Glomeromycetes</taxon>
        <taxon>Diversisporales</taxon>
        <taxon>Gigasporaceae</taxon>
        <taxon>Racocetra</taxon>
    </lineage>
</organism>
<dbReference type="OrthoDB" id="2437251at2759"/>
<comment type="caution">
    <text evidence="1">The sequence shown here is derived from an EMBL/GenBank/DDBJ whole genome shotgun (WGS) entry which is preliminary data.</text>
</comment>
<name>A0A9N9CQW9_9GLOM</name>
<evidence type="ECO:0000313" key="1">
    <source>
        <dbReference type="EMBL" id="CAG8607833.1"/>
    </source>
</evidence>
<reference evidence="1" key="1">
    <citation type="submission" date="2021-06" db="EMBL/GenBank/DDBJ databases">
        <authorList>
            <person name="Kallberg Y."/>
            <person name="Tangrot J."/>
            <person name="Rosling A."/>
        </authorList>
    </citation>
    <scope>NUCLEOTIDE SEQUENCE</scope>
    <source>
        <strain evidence="1">IN212</strain>
    </source>
</reference>
<proteinExistence type="predicted"/>
<dbReference type="EMBL" id="CAJVPZ010009321">
    <property type="protein sequence ID" value="CAG8607833.1"/>
    <property type="molecule type" value="Genomic_DNA"/>
</dbReference>
<dbReference type="AlphaFoldDB" id="A0A9N9CQW9"/>
<evidence type="ECO:0000313" key="2">
    <source>
        <dbReference type="Proteomes" id="UP000789396"/>
    </source>
</evidence>
<protein>
    <submittedName>
        <fullName evidence="1">10423_t:CDS:1</fullName>
    </submittedName>
</protein>
<dbReference type="Proteomes" id="UP000789396">
    <property type="component" value="Unassembled WGS sequence"/>
</dbReference>
<keyword evidence="2" id="KW-1185">Reference proteome</keyword>
<gene>
    <name evidence="1" type="ORF">RFULGI_LOCUS6859</name>
</gene>